<reference evidence="2" key="2">
    <citation type="journal article" date="2023" name="Microbiol Resour">
        <title>Decontamination and Annotation of the Draft Genome Sequence of the Oomycete Lagenidium giganteum ARSEF 373.</title>
        <authorList>
            <person name="Morgan W.R."/>
            <person name="Tartar A."/>
        </authorList>
    </citation>
    <scope>NUCLEOTIDE SEQUENCE</scope>
    <source>
        <strain evidence="2">ARSEF 373</strain>
    </source>
</reference>
<dbReference type="InterPro" id="IPR036388">
    <property type="entry name" value="WH-like_DNA-bd_sf"/>
</dbReference>
<dbReference type="GO" id="GO:0015074">
    <property type="term" value="P:DNA integration"/>
    <property type="evidence" value="ECO:0007669"/>
    <property type="project" value="InterPro"/>
</dbReference>
<dbReference type="Gene3D" id="3.30.420.10">
    <property type="entry name" value="Ribonuclease H-like superfamily/Ribonuclease H"/>
    <property type="match status" value="1"/>
</dbReference>
<comment type="caution">
    <text evidence="2">The sequence shown here is derived from an EMBL/GenBank/DDBJ whole genome shotgun (WGS) entry which is preliminary data.</text>
</comment>
<reference evidence="2" key="1">
    <citation type="submission" date="2022-11" db="EMBL/GenBank/DDBJ databases">
        <authorList>
            <person name="Morgan W.R."/>
            <person name="Tartar A."/>
        </authorList>
    </citation>
    <scope>NUCLEOTIDE SEQUENCE</scope>
    <source>
        <strain evidence="2">ARSEF 373</strain>
    </source>
</reference>
<name>A0AAV2YHS8_9STRA</name>
<evidence type="ECO:0000313" key="3">
    <source>
        <dbReference type="Proteomes" id="UP001146120"/>
    </source>
</evidence>
<feature type="domain" description="Transposase Tc1-like" evidence="1">
    <location>
        <begin position="87"/>
        <end position="153"/>
    </location>
</feature>
<evidence type="ECO:0000259" key="1">
    <source>
        <dbReference type="Pfam" id="PF01498"/>
    </source>
</evidence>
<organism evidence="2 3">
    <name type="scientific">Lagenidium giganteum</name>
    <dbReference type="NCBI Taxonomy" id="4803"/>
    <lineage>
        <taxon>Eukaryota</taxon>
        <taxon>Sar</taxon>
        <taxon>Stramenopiles</taxon>
        <taxon>Oomycota</taxon>
        <taxon>Peronosporomycetes</taxon>
        <taxon>Pythiales</taxon>
        <taxon>Pythiaceae</taxon>
    </lineage>
</organism>
<protein>
    <recommendedName>
        <fullName evidence="1">Transposase Tc1-like domain-containing protein</fullName>
    </recommendedName>
</protein>
<dbReference type="Gene3D" id="1.10.10.60">
    <property type="entry name" value="Homeodomain-like"/>
    <property type="match status" value="1"/>
</dbReference>
<evidence type="ECO:0000313" key="2">
    <source>
        <dbReference type="EMBL" id="DAZ92874.1"/>
    </source>
</evidence>
<sequence length="187" mass="21563">MCKIYRVFIGIRCACSARQKIPRGTKITDDGCAAIRAYLAVGKSCRCIAQQGNRSKTAIADVRWSPAGESKDPRLGAKPKLTRWEARRVIRLAIEQQLSAMKIKYELGVQCHSQTILNTINGSKYARCRKQKQDPDLKPRHKKARLKFVKERVANNEFWRYVLFSDEVGFYLRWARRLQVLLARPPK</sequence>
<accession>A0AAV2YHS8</accession>
<dbReference type="Proteomes" id="UP001146120">
    <property type="component" value="Unassembled WGS sequence"/>
</dbReference>
<dbReference type="InterPro" id="IPR036397">
    <property type="entry name" value="RNaseH_sf"/>
</dbReference>
<dbReference type="EMBL" id="DAKRPA010000372">
    <property type="protein sequence ID" value="DAZ92874.1"/>
    <property type="molecule type" value="Genomic_DNA"/>
</dbReference>
<dbReference type="GO" id="GO:0003677">
    <property type="term" value="F:DNA binding"/>
    <property type="evidence" value="ECO:0007669"/>
    <property type="project" value="InterPro"/>
</dbReference>
<dbReference type="GO" id="GO:0006313">
    <property type="term" value="P:DNA transposition"/>
    <property type="evidence" value="ECO:0007669"/>
    <property type="project" value="InterPro"/>
</dbReference>
<proteinExistence type="predicted"/>
<dbReference type="AlphaFoldDB" id="A0AAV2YHS8"/>
<dbReference type="InterPro" id="IPR002492">
    <property type="entry name" value="Transposase_Tc1-like"/>
</dbReference>
<keyword evidence="3" id="KW-1185">Reference proteome</keyword>
<dbReference type="Pfam" id="PF01498">
    <property type="entry name" value="HTH_Tnp_Tc3_2"/>
    <property type="match status" value="1"/>
</dbReference>
<dbReference type="Gene3D" id="1.10.10.10">
    <property type="entry name" value="Winged helix-like DNA-binding domain superfamily/Winged helix DNA-binding domain"/>
    <property type="match status" value="1"/>
</dbReference>
<gene>
    <name evidence="2" type="ORF">N0F65_002986</name>
</gene>